<protein>
    <submittedName>
        <fullName evidence="9">DyP</fullName>
    </submittedName>
</protein>
<accession>A0A0S1MJE7</accession>
<dbReference type="GO" id="GO:0004601">
    <property type="term" value="F:peroxidase activity"/>
    <property type="evidence" value="ECO:0007669"/>
    <property type="project" value="UniProtKB-KW"/>
</dbReference>
<dbReference type="PANTHER" id="PTHR30521">
    <property type="entry name" value="DEFERROCHELATASE/PEROXIDASE"/>
    <property type="match status" value="1"/>
</dbReference>
<evidence type="ECO:0000259" key="8">
    <source>
        <dbReference type="Pfam" id="PF21105"/>
    </source>
</evidence>
<keyword evidence="4" id="KW-0479">Metal-binding</keyword>
<evidence type="ECO:0000256" key="4">
    <source>
        <dbReference type="ARBA" id="ARBA00022723"/>
    </source>
</evidence>
<evidence type="ECO:0000256" key="3">
    <source>
        <dbReference type="ARBA" id="ARBA00022617"/>
    </source>
</evidence>
<dbReference type="SUPFAM" id="SSF54909">
    <property type="entry name" value="Dimeric alpha+beta barrel"/>
    <property type="match status" value="1"/>
</dbReference>
<dbReference type="InterPro" id="IPR006314">
    <property type="entry name" value="Dyp_peroxidase"/>
</dbReference>
<dbReference type="NCBIfam" id="TIGR01413">
    <property type="entry name" value="Dyp_perox_fam"/>
    <property type="match status" value="1"/>
</dbReference>
<dbReference type="InterPro" id="IPR011008">
    <property type="entry name" value="Dimeric_a/b-barrel"/>
</dbReference>
<dbReference type="PROSITE" id="PS51404">
    <property type="entry name" value="DYP_PEROXIDASE"/>
    <property type="match status" value="1"/>
</dbReference>
<sequence>MSTTTPSNNAIDTSNIQGDVVVGLHKRVQAFVFITLKKDCQSITDFRKLLKSKILPQITTIKDVMDTDERIKRERSKDRNVILPITELNISFSAAGLKKLGIPDDQLPGSDAQNDAFRSNQRSDAINNLGDPVDAQTNSLRTWSGDYLRGSIDVLLMITAPEDQLLNSKLNELEHHLRPLTEFSFVKRGNVRPDSEAGHEHFGYLDGISQPKIKGFDDNQGGEKVGVIGPEVILVGQQGTGSSANQLSQSKSWQKDGSFIVFRELQQFVPEFDSFVRGLADKEGKEPGLIGARIVGRWKSGAPVVIADEKDDPSLARSQEFDFSDDYLQLKCPYAAHIRKSNPRAGMQGVDVNQLILPHLMIRAGIPYGPELDDEEKRVQKTIKERGLLFVSYQSSIEAGFQRVQQHWCNDINFPPNNPAKVTPGFDLIIGINSSSNPRTSQNILPKGESGTTDPNNVVTALSDFVLPRGGEYLFVPSIKAIKNTLSL</sequence>
<keyword evidence="6" id="KW-0408">Iron</keyword>
<dbReference type="GO" id="GO:0046872">
    <property type="term" value="F:metal ion binding"/>
    <property type="evidence" value="ECO:0007669"/>
    <property type="project" value="UniProtKB-KW"/>
</dbReference>
<dbReference type="PANTHER" id="PTHR30521:SF4">
    <property type="entry name" value="DEFERROCHELATASE"/>
    <property type="match status" value="1"/>
</dbReference>
<evidence type="ECO:0000256" key="5">
    <source>
        <dbReference type="ARBA" id="ARBA00023002"/>
    </source>
</evidence>
<comment type="cofactor">
    <cofactor evidence="1">
        <name>heme b</name>
        <dbReference type="ChEBI" id="CHEBI:60344"/>
    </cofactor>
</comment>
<keyword evidence="5" id="KW-0560">Oxidoreductase</keyword>
<evidence type="ECO:0000256" key="7">
    <source>
        <dbReference type="ARBA" id="ARBA00025737"/>
    </source>
</evidence>
<feature type="domain" description="DyP dimeric alpha+beta barrel" evidence="8">
    <location>
        <begin position="15"/>
        <end position="193"/>
    </location>
</feature>
<reference evidence="9" key="1">
    <citation type="submission" date="2015-07" db="EMBL/GenBank/DDBJ databases">
        <title>Elucidating the P. pachyrhizi secretome and potential effectors.</title>
        <authorList>
            <person name="de Carvalho M.C.C.G."/>
            <person name="Nascimento L.C."/>
            <person name="Darben L.M."/>
            <person name="Polizel-Podanosqui A.M."/>
            <person name="Lopes-Caitar V.S."/>
            <person name="Rocha C.S."/>
            <person name="Qi M."/>
            <person name="Carazolle M."/>
            <person name="Kuwahara M.K."/>
            <person name="Pereira G.A.G."/>
            <person name="Abdelnoor R.V."/>
            <person name="Whitham S.A."/>
            <person name="Marcelino-Guimaraes F.C."/>
        </authorList>
    </citation>
    <scope>NUCLEOTIDE SEQUENCE</scope>
</reference>
<evidence type="ECO:0000313" key="9">
    <source>
        <dbReference type="EMBL" id="ALL41008.1"/>
    </source>
</evidence>
<name>A0A0S1MJE7_PHAPC</name>
<evidence type="ECO:0000256" key="2">
    <source>
        <dbReference type="ARBA" id="ARBA00022559"/>
    </source>
</evidence>
<dbReference type="GO" id="GO:0005829">
    <property type="term" value="C:cytosol"/>
    <property type="evidence" value="ECO:0007669"/>
    <property type="project" value="TreeGrafter"/>
</dbReference>
<keyword evidence="2" id="KW-0575">Peroxidase</keyword>
<evidence type="ECO:0000256" key="1">
    <source>
        <dbReference type="ARBA" id="ARBA00001970"/>
    </source>
</evidence>
<dbReference type="GO" id="GO:0020037">
    <property type="term" value="F:heme binding"/>
    <property type="evidence" value="ECO:0007669"/>
    <property type="project" value="InterPro"/>
</dbReference>
<organism evidence="9">
    <name type="scientific">Phakopsora pachyrhizi</name>
    <name type="common">Asian soybean rust disease fungus</name>
    <dbReference type="NCBI Taxonomy" id="170000"/>
    <lineage>
        <taxon>Eukaryota</taxon>
        <taxon>Fungi</taxon>
        <taxon>Dikarya</taxon>
        <taxon>Basidiomycota</taxon>
        <taxon>Pucciniomycotina</taxon>
        <taxon>Pucciniomycetes</taxon>
        <taxon>Pucciniales</taxon>
        <taxon>Phakopsoraceae</taxon>
        <taxon>Phakopsora</taxon>
    </lineage>
</organism>
<dbReference type="EMBL" id="KT246917">
    <property type="protein sequence ID" value="ALL41008.1"/>
    <property type="molecule type" value="mRNA"/>
</dbReference>
<keyword evidence="3" id="KW-0349">Heme</keyword>
<dbReference type="AlphaFoldDB" id="A0A0S1MJE7"/>
<evidence type="ECO:0000256" key="6">
    <source>
        <dbReference type="ARBA" id="ARBA00023004"/>
    </source>
</evidence>
<proteinExistence type="evidence at transcript level"/>
<comment type="similarity">
    <text evidence="7">Belongs to the DyP-type peroxidase family.</text>
</comment>
<dbReference type="InterPro" id="IPR049509">
    <property type="entry name" value="DyP_N"/>
</dbReference>
<dbReference type="Pfam" id="PF21105">
    <property type="entry name" value="DyP_N"/>
    <property type="match status" value="1"/>
</dbReference>